<dbReference type="Proteomes" id="UP000054695">
    <property type="component" value="Unassembled WGS sequence"/>
</dbReference>
<dbReference type="PATRIC" id="fig|447.4.peg.1471"/>
<proteinExistence type="predicted"/>
<protein>
    <submittedName>
        <fullName evidence="1">Leucine-rich repeat-containing protein</fullName>
    </submittedName>
</protein>
<name>A0A0W0RTS4_LEGBO</name>
<dbReference type="EMBL" id="LNXU01000015">
    <property type="protein sequence ID" value="KTC74465.1"/>
    <property type="molecule type" value="Genomic_DNA"/>
</dbReference>
<dbReference type="OrthoDB" id="5631716at2"/>
<dbReference type="Pfam" id="PF13516">
    <property type="entry name" value="LRR_6"/>
    <property type="match status" value="3"/>
</dbReference>
<dbReference type="SUPFAM" id="SSF52047">
    <property type="entry name" value="RNI-like"/>
    <property type="match status" value="1"/>
</dbReference>
<evidence type="ECO:0000313" key="1">
    <source>
        <dbReference type="EMBL" id="KTC74465.1"/>
    </source>
</evidence>
<dbReference type="RefSeq" id="WP_058459041.1">
    <property type="nucleotide sequence ID" value="NZ_CAAAIY010000016.1"/>
</dbReference>
<sequence length="229" mass="26309">MKHQLTHLFNLNENEFLKTLTQVPNGCISLNLSRNDFGKRSGNLLACIVFPPNLVSLDLSLNHLINKSGARLAQFFAVLPNLTSLDLSKNSLARKSDVQWSFEFNFLDKFSTEIYKLGSELALAFAALPQTLTHLDLRENELNILPLEEMILLKGKLPQISTVNLSYEEMNVMTKKQRQAIRDIFPNIKTIFIYKNEELCEDNEQLYTEENAADLRSISNYSRWNNYCT</sequence>
<organism evidence="1 2">
    <name type="scientific">Legionella bozemanae</name>
    <name type="common">Fluoribacter bozemanae</name>
    <dbReference type="NCBI Taxonomy" id="447"/>
    <lineage>
        <taxon>Bacteria</taxon>
        <taxon>Pseudomonadati</taxon>
        <taxon>Pseudomonadota</taxon>
        <taxon>Gammaproteobacteria</taxon>
        <taxon>Legionellales</taxon>
        <taxon>Legionellaceae</taxon>
        <taxon>Legionella</taxon>
    </lineage>
</organism>
<evidence type="ECO:0000313" key="2">
    <source>
        <dbReference type="Proteomes" id="UP000054695"/>
    </source>
</evidence>
<dbReference type="InterPro" id="IPR001611">
    <property type="entry name" value="Leu-rich_rpt"/>
</dbReference>
<accession>A0A0W0RTS4</accession>
<dbReference type="AlphaFoldDB" id="A0A0W0RTS4"/>
<gene>
    <name evidence="1" type="primary">legL6</name>
    <name evidence="1" type="ORF">Lboz_1378</name>
</gene>
<dbReference type="Gene3D" id="3.80.10.10">
    <property type="entry name" value="Ribonuclease Inhibitor"/>
    <property type="match status" value="1"/>
</dbReference>
<reference evidence="1 2" key="1">
    <citation type="submission" date="2015-11" db="EMBL/GenBank/DDBJ databases">
        <title>Genomic analysis of 38 Legionella species identifies large and diverse effector repertoires.</title>
        <authorList>
            <person name="Burstein D."/>
            <person name="Amaro F."/>
            <person name="Zusman T."/>
            <person name="Lifshitz Z."/>
            <person name="Cohen O."/>
            <person name="Gilbert J.A."/>
            <person name="Pupko T."/>
            <person name="Shuman H.A."/>
            <person name="Segal G."/>
        </authorList>
    </citation>
    <scope>NUCLEOTIDE SEQUENCE [LARGE SCALE GENOMIC DNA]</scope>
    <source>
        <strain evidence="1 2">WIGA</strain>
    </source>
</reference>
<keyword evidence="2" id="KW-1185">Reference proteome</keyword>
<comment type="caution">
    <text evidence="1">The sequence shown here is derived from an EMBL/GenBank/DDBJ whole genome shotgun (WGS) entry which is preliminary data.</text>
</comment>
<dbReference type="InterPro" id="IPR032675">
    <property type="entry name" value="LRR_dom_sf"/>
</dbReference>
<dbReference type="PRINTS" id="PR00019">
    <property type="entry name" value="LEURICHRPT"/>
</dbReference>